<dbReference type="GO" id="GO:0003677">
    <property type="term" value="F:DNA binding"/>
    <property type="evidence" value="ECO:0007669"/>
    <property type="project" value="InterPro"/>
</dbReference>
<dbReference type="Pfam" id="PF17855">
    <property type="entry name" value="MCM_lid"/>
    <property type="match status" value="1"/>
</dbReference>
<dbReference type="GO" id="GO:0017116">
    <property type="term" value="F:single-stranded DNA helicase activity"/>
    <property type="evidence" value="ECO:0007669"/>
    <property type="project" value="TreeGrafter"/>
</dbReference>
<dbReference type="AlphaFoldDB" id="A0A3Q0JC85"/>
<evidence type="ECO:0000259" key="1">
    <source>
        <dbReference type="Pfam" id="PF17855"/>
    </source>
</evidence>
<organism evidence="2 3">
    <name type="scientific">Diaphorina citri</name>
    <name type="common">Asian citrus psyllid</name>
    <dbReference type="NCBI Taxonomy" id="121845"/>
    <lineage>
        <taxon>Eukaryota</taxon>
        <taxon>Metazoa</taxon>
        <taxon>Ecdysozoa</taxon>
        <taxon>Arthropoda</taxon>
        <taxon>Hexapoda</taxon>
        <taxon>Insecta</taxon>
        <taxon>Pterygota</taxon>
        <taxon>Neoptera</taxon>
        <taxon>Paraneoptera</taxon>
        <taxon>Hemiptera</taxon>
        <taxon>Sternorrhyncha</taxon>
        <taxon>Psylloidea</taxon>
        <taxon>Psyllidae</taxon>
        <taxon>Diaphorininae</taxon>
        <taxon>Diaphorina</taxon>
    </lineage>
</organism>
<dbReference type="PANTHER" id="PTHR11630">
    <property type="entry name" value="DNA REPLICATION LICENSING FACTOR MCM FAMILY MEMBER"/>
    <property type="match status" value="1"/>
</dbReference>
<dbReference type="GO" id="GO:0005524">
    <property type="term" value="F:ATP binding"/>
    <property type="evidence" value="ECO:0007669"/>
    <property type="project" value="InterPro"/>
</dbReference>
<dbReference type="InterPro" id="IPR041562">
    <property type="entry name" value="MCM_lid"/>
</dbReference>
<evidence type="ECO:0000313" key="3">
    <source>
        <dbReference type="RefSeq" id="XP_026686056.1"/>
    </source>
</evidence>
<dbReference type="Proteomes" id="UP000079169">
    <property type="component" value="Unplaced"/>
</dbReference>
<dbReference type="PaxDb" id="121845-A0A3Q0JC85"/>
<dbReference type="OrthoDB" id="2015372at2759"/>
<dbReference type="GO" id="GO:0005634">
    <property type="term" value="C:nucleus"/>
    <property type="evidence" value="ECO:0007669"/>
    <property type="project" value="TreeGrafter"/>
</dbReference>
<dbReference type="InterPro" id="IPR031327">
    <property type="entry name" value="MCM"/>
</dbReference>
<dbReference type="STRING" id="121845.A0A3Q0JC85"/>
<protein>
    <submittedName>
        <fullName evidence="3">DNA helicase MCM9-like</fullName>
    </submittedName>
</protein>
<evidence type="ECO:0000313" key="2">
    <source>
        <dbReference type="Proteomes" id="UP000079169"/>
    </source>
</evidence>
<dbReference type="GO" id="GO:0000727">
    <property type="term" value="P:double-strand break repair via break-induced replication"/>
    <property type="evidence" value="ECO:0007669"/>
    <property type="project" value="TreeGrafter"/>
</dbReference>
<dbReference type="InterPro" id="IPR027417">
    <property type="entry name" value="P-loop_NTPase"/>
</dbReference>
<feature type="domain" description="MCM AAA-lid" evidence="1">
    <location>
        <begin position="39"/>
        <end position="118"/>
    </location>
</feature>
<dbReference type="RefSeq" id="XP_026686056.1">
    <property type="nucleotide sequence ID" value="XM_026830255.1"/>
</dbReference>
<gene>
    <name evidence="3" type="primary">LOC103518469</name>
</gene>
<dbReference type="KEGG" id="dci:103518469"/>
<accession>A0A3Q0JC85</accession>
<dbReference type="PANTHER" id="PTHR11630:SF75">
    <property type="entry name" value="MINICHROMOSOME MAINTENANCE DOMAIN-CONTAINING PROTEIN 2"/>
    <property type="match status" value="1"/>
</dbReference>
<dbReference type="GeneID" id="103518469"/>
<name>A0A3Q0JC85_DIACI</name>
<dbReference type="Gene3D" id="3.40.50.300">
    <property type="entry name" value="P-loop containing nucleotide triphosphate hydrolases"/>
    <property type="match status" value="1"/>
</dbReference>
<keyword evidence="2" id="KW-1185">Reference proteome</keyword>
<reference evidence="3" key="1">
    <citation type="submission" date="2025-08" db="UniProtKB">
        <authorList>
            <consortium name="RefSeq"/>
        </authorList>
    </citation>
    <scope>IDENTIFICATION</scope>
</reference>
<sequence length="177" mass="20597">MPFILDFTNEQEVEEYSSFILSKSLRGVENQEEFISRDDFKQYLEMVKTIQVEADLSSKEVISNYFVATRRSRPECNFPITSISKLTVLAESHARLRLNPTVTHEDAIAVIRLYEQSMSYVYGKSICTTVAPQMEMDFEQPAQIHHTMISFSLWLDRYIRTYIKGTSMTSRDNGSFY</sequence>
<proteinExistence type="predicted"/>